<gene>
    <name evidence="1" type="ORF">NCTC5386_00355</name>
</gene>
<evidence type="ECO:0000313" key="2">
    <source>
        <dbReference type="Proteomes" id="UP000394068"/>
    </source>
</evidence>
<dbReference type="EMBL" id="CABEHT010000001">
    <property type="protein sequence ID" value="VTS12542.1"/>
    <property type="molecule type" value="Genomic_DNA"/>
</dbReference>
<proteinExistence type="predicted"/>
<dbReference type="Proteomes" id="UP000394068">
    <property type="component" value="Unassembled WGS sequence"/>
</dbReference>
<accession>A0A4U9XID3</accession>
<organism evidence="1 2">
    <name type="scientific">Streptococcus pseudoporcinus</name>
    <dbReference type="NCBI Taxonomy" id="361101"/>
    <lineage>
        <taxon>Bacteria</taxon>
        <taxon>Bacillati</taxon>
        <taxon>Bacillota</taxon>
        <taxon>Bacilli</taxon>
        <taxon>Lactobacillales</taxon>
        <taxon>Streptococcaceae</taxon>
        <taxon>Streptococcus</taxon>
    </lineage>
</organism>
<protein>
    <submittedName>
        <fullName evidence="1">Uncharacterized protein</fullName>
    </submittedName>
</protein>
<name>A0A4U9XID3_9STRE</name>
<reference evidence="1 2" key="1">
    <citation type="submission" date="2019-05" db="EMBL/GenBank/DDBJ databases">
        <authorList>
            <consortium name="Pathogen Informatics"/>
        </authorList>
    </citation>
    <scope>NUCLEOTIDE SEQUENCE [LARGE SCALE GENOMIC DNA]</scope>
    <source>
        <strain evidence="1 2">NCTC5386</strain>
    </source>
</reference>
<evidence type="ECO:0000313" key="1">
    <source>
        <dbReference type="EMBL" id="VTS12542.1"/>
    </source>
</evidence>
<sequence length="48" mass="5619">MKYPQFEFYTRPNGRTEFIEFLQSIPTKDKQKLLATISVIQEKGLLVA</sequence>
<dbReference type="AlphaFoldDB" id="A0A4U9XID3"/>